<reference evidence="4" key="1">
    <citation type="journal article" date="2020" name="bioRxiv">
        <title>Hybrid origin of Populus tomentosa Carr. identified through genome sequencing and phylogenomic analysis.</title>
        <authorList>
            <person name="An X."/>
            <person name="Gao K."/>
            <person name="Chen Z."/>
            <person name="Li J."/>
            <person name="Yang X."/>
            <person name="Yang X."/>
            <person name="Zhou J."/>
            <person name="Guo T."/>
            <person name="Zhao T."/>
            <person name="Huang S."/>
            <person name="Miao D."/>
            <person name="Khan W.U."/>
            <person name="Rao P."/>
            <person name="Ye M."/>
            <person name="Lei B."/>
            <person name="Liao W."/>
            <person name="Wang J."/>
            <person name="Ji L."/>
            <person name="Li Y."/>
            <person name="Guo B."/>
            <person name="Mustafa N.S."/>
            <person name="Li S."/>
            <person name="Yun Q."/>
            <person name="Keller S.R."/>
            <person name="Mao J."/>
            <person name="Zhang R."/>
            <person name="Strauss S.H."/>
        </authorList>
    </citation>
    <scope>NUCLEOTIDE SEQUENCE</scope>
    <source>
        <strain evidence="4">GM15</strain>
        <tissue evidence="4">Leaf</tissue>
    </source>
</reference>
<evidence type="ECO:0000256" key="1">
    <source>
        <dbReference type="ARBA" id="ARBA00022737"/>
    </source>
</evidence>
<dbReference type="EMBL" id="JAAWWB010000008">
    <property type="protein sequence ID" value="KAG6777388.1"/>
    <property type="molecule type" value="Genomic_DNA"/>
</dbReference>
<organism evidence="4 5">
    <name type="scientific">Populus tomentosa</name>
    <name type="common">Chinese white poplar</name>
    <dbReference type="NCBI Taxonomy" id="118781"/>
    <lineage>
        <taxon>Eukaryota</taxon>
        <taxon>Viridiplantae</taxon>
        <taxon>Streptophyta</taxon>
        <taxon>Embryophyta</taxon>
        <taxon>Tracheophyta</taxon>
        <taxon>Spermatophyta</taxon>
        <taxon>Magnoliopsida</taxon>
        <taxon>eudicotyledons</taxon>
        <taxon>Gunneridae</taxon>
        <taxon>Pentapetalae</taxon>
        <taxon>rosids</taxon>
        <taxon>fabids</taxon>
        <taxon>Malpighiales</taxon>
        <taxon>Salicaceae</taxon>
        <taxon>Saliceae</taxon>
        <taxon>Populus</taxon>
    </lineage>
</organism>
<comment type="caution">
    <text evidence="4">The sequence shown here is derived from an EMBL/GenBank/DDBJ whole genome shotgun (WGS) entry which is preliminary data.</text>
</comment>
<evidence type="ECO:0000313" key="4">
    <source>
        <dbReference type="EMBL" id="KAG6777388.1"/>
    </source>
</evidence>
<feature type="domain" description="Disease resistance protein winged helix" evidence="2">
    <location>
        <begin position="86"/>
        <end position="127"/>
    </location>
</feature>
<dbReference type="InterPro" id="IPR058922">
    <property type="entry name" value="WHD_DRP"/>
</dbReference>
<sequence length="355" mass="40076">MRNREEYANLEATGKAIVDNCGGVPSAIKSIGSLMRLKKNESEWLSMERSEIWDLQEEGSKILLALRLSYTNLKSHLKQCFSFCCIFPKDHAMLKDHLIAVWMANGFSSCKGKMHLHDMGNEIFNELGYITLNNSCEVEALPQSIYSLKHLRYLEFSRPSIKRLPESITSLPKLQTLNLCYCKQLRILPKHMKYVESLVYLRNEGCISLPSMPAGMGQLTYLRRLDLFIVGKDEGHQIAELERLNYLGGGLIISDLGNVKDLTDAKSADLMRKTILQSVTLSWHGNADYLSGILLTGAEVPKNSVINENTEEILDGLQPHSNLKQLKIIGYEGSSWMTDLELPILVVAIVHNFHH</sequence>
<accession>A0A8X7ZUJ4</accession>
<dbReference type="OrthoDB" id="1748972at2759"/>
<dbReference type="InterPro" id="IPR056789">
    <property type="entry name" value="LRR_R13L1-DRL21"/>
</dbReference>
<evidence type="ECO:0000259" key="3">
    <source>
        <dbReference type="Pfam" id="PF25019"/>
    </source>
</evidence>
<gene>
    <name evidence="4" type="ORF">POTOM_017209</name>
</gene>
<dbReference type="Pfam" id="PF25019">
    <property type="entry name" value="LRR_R13L1-DRL21"/>
    <property type="match status" value="1"/>
</dbReference>
<feature type="domain" description="R13L1/DRL21-like LRR repeat region" evidence="3">
    <location>
        <begin position="238"/>
        <end position="346"/>
    </location>
</feature>
<keyword evidence="1" id="KW-0677">Repeat</keyword>
<name>A0A8X7ZUJ4_POPTO</name>
<dbReference type="AlphaFoldDB" id="A0A8X7ZUJ4"/>
<dbReference type="PANTHER" id="PTHR47186:SF13">
    <property type="entry name" value="DISEASE RESISTANCE PROTEIN RGA3"/>
    <property type="match status" value="1"/>
</dbReference>
<keyword evidence="5" id="KW-1185">Reference proteome</keyword>
<evidence type="ECO:0000259" key="2">
    <source>
        <dbReference type="Pfam" id="PF23559"/>
    </source>
</evidence>
<protein>
    <recommendedName>
        <fullName evidence="6">NB-ARC domain-containing protein</fullName>
    </recommendedName>
</protein>
<dbReference type="PANTHER" id="PTHR47186">
    <property type="entry name" value="LEUCINE-RICH REPEAT-CONTAINING PROTEIN 57"/>
    <property type="match status" value="1"/>
</dbReference>
<evidence type="ECO:0000313" key="5">
    <source>
        <dbReference type="Proteomes" id="UP000886885"/>
    </source>
</evidence>
<dbReference type="Proteomes" id="UP000886885">
    <property type="component" value="Chromosome 4D"/>
</dbReference>
<dbReference type="Pfam" id="PF23559">
    <property type="entry name" value="WHD_DRP"/>
    <property type="match status" value="1"/>
</dbReference>
<dbReference type="GO" id="GO:0043531">
    <property type="term" value="F:ADP binding"/>
    <property type="evidence" value="ECO:0007669"/>
    <property type="project" value="InterPro"/>
</dbReference>
<evidence type="ECO:0008006" key="6">
    <source>
        <dbReference type="Google" id="ProtNLM"/>
    </source>
</evidence>
<proteinExistence type="predicted"/>